<dbReference type="GO" id="GO:0006814">
    <property type="term" value="P:sodium ion transport"/>
    <property type="evidence" value="ECO:0007669"/>
    <property type="project" value="UniProtKB-KW"/>
</dbReference>
<organism evidence="16 18">
    <name type="scientific">Branchiostoma belcheri</name>
    <name type="common">Amphioxus</name>
    <dbReference type="NCBI Taxonomy" id="7741"/>
    <lineage>
        <taxon>Eukaryota</taxon>
        <taxon>Metazoa</taxon>
        <taxon>Chordata</taxon>
        <taxon>Cephalochordata</taxon>
        <taxon>Leptocardii</taxon>
        <taxon>Amphioxiformes</taxon>
        <taxon>Branchiostomatidae</taxon>
        <taxon>Branchiostoma</taxon>
    </lineage>
</organism>
<evidence type="ECO:0000256" key="13">
    <source>
        <dbReference type="RuleBase" id="RU362091"/>
    </source>
</evidence>
<evidence type="ECO:0000256" key="5">
    <source>
        <dbReference type="ARBA" id="ARBA00022692"/>
    </source>
</evidence>
<keyword evidence="9 15" id="KW-0472">Membrane</keyword>
<feature type="transmembrane region" description="Helical" evidence="15">
    <location>
        <begin position="437"/>
        <end position="459"/>
    </location>
</feature>
<feature type="transmembrane region" description="Helical" evidence="15">
    <location>
        <begin position="188"/>
        <end position="206"/>
    </location>
</feature>
<proteinExistence type="inferred from homology"/>
<evidence type="ECO:0000256" key="15">
    <source>
        <dbReference type="SAM" id="Phobius"/>
    </source>
</evidence>
<comment type="subcellular location">
    <subcellularLocation>
        <location evidence="1">Cell membrane</location>
        <topology evidence="1">Multi-pass membrane protein</topology>
    </subcellularLocation>
</comment>
<evidence type="ECO:0000313" key="19">
    <source>
        <dbReference type="RefSeq" id="XP_019626756.1"/>
    </source>
</evidence>
<feature type="compositionally biased region" description="Basic and acidic residues" evidence="14">
    <location>
        <begin position="586"/>
        <end position="600"/>
    </location>
</feature>
<feature type="transmembrane region" description="Helical" evidence="15">
    <location>
        <begin position="529"/>
        <end position="552"/>
    </location>
</feature>
<dbReference type="Proteomes" id="UP000515135">
    <property type="component" value="Unplaced"/>
</dbReference>
<protein>
    <submittedName>
        <fullName evidence="17 18">Sodium-dependent multivitamin transporter-like</fullName>
    </submittedName>
</protein>
<feature type="transmembrane region" description="Helical" evidence="15">
    <location>
        <begin position="126"/>
        <end position="147"/>
    </location>
</feature>
<dbReference type="RefSeq" id="XP_019626757.1">
    <property type="nucleotide sequence ID" value="XM_019771198.1"/>
</dbReference>
<keyword evidence="7" id="KW-0915">Sodium</keyword>
<keyword evidence="10" id="KW-0325">Glycoprotein</keyword>
<gene>
    <name evidence="17 18 19 20 21 22 23 24" type="primary">LOC109471827</name>
</gene>
<dbReference type="CDD" id="cd11492">
    <property type="entry name" value="SLC5sbd_NIS-SMVT"/>
    <property type="match status" value="1"/>
</dbReference>
<feature type="transmembrane region" description="Helical" evidence="15">
    <location>
        <begin position="12"/>
        <end position="31"/>
    </location>
</feature>
<dbReference type="Gene3D" id="1.20.1730.10">
    <property type="entry name" value="Sodium/glucose cotransporter"/>
    <property type="match status" value="1"/>
</dbReference>
<dbReference type="InterPro" id="IPR051163">
    <property type="entry name" value="Sodium:Solute_Symporter_SSF"/>
</dbReference>
<comment type="catalytic activity">
    <reaction evidence="12">
        <text>iodide(out) + 2 Na(+)(out) = iodide(in) + 2 Na(+)(in)</text>
        <dbReference type="Rhea" id="RHEA:71207"/>
        <dbReference type="ChEBI" id="CHEBI:16382"/>
        <dbReference type="ChEBI" id="CHEBI:29101"/>
    </reaction>
</comment>
<feature type="transmembrane region" description="Helical" evidence="15">
    <location>
        <begin position="82"/>
        <end position="105"/>
    </location>
</feature>
<dbReference type="InterPro" id="IPR001734">
    <property type="entry name" value="Na/solute_symporter"/>
</dbReference>
<dbReference type="PROSITE" id="PS00456">
    <property type="entry name" value="NA_SOLUT_SYMP_1"/>
    <property type="match status" value="1"/>
</dbReference>
<dbReference type="OrthoDB" id="6132759at2759"/>
<reference evidence="17 18" key="1">
    <citation type="submission" date="2025-04" db="UniProtKB">
        <authorList>
            <consortium name="RefSeq"/>
        </authorList>
    </citation>
    <scope>IDENTIFICATION</scope>
    <source>
        <tissue evidence="17 18">Gonad</tissue>
    </source>
</reference>
<dbReference type="GO" id="GO:0098660">
    <property type="term" value="P:inorganic ion transmembrane transport"/>
    <property type="evidence" value="ECO:0007669"/>
    <property type="project" value="UniProtKB-ARBA"/>
</dbReference>
<dbReference type="GO" id="GO:0015075">
    <property type="term" value="F:monoatomic ion transmembrane transporter activity"/>
    <property type="evidence" value="ECO:0007669"/>
    <property type="project" value="UniProtKB-ARBA"/>
</dbReference>
<evidence type="ECO:0000313" key="22">
    <source>
        <dbReference type="RefSeq" id="XP_019626759.1"/>
    </source>
</evidence>
<evidence type="ECO:0000256" key="2">
    <source>
        <dbReference type="ARBA" id="ARBA00006434"/>
    </source>
</evidence>
<sequence>MAVTPQFSVADYAVFAVSLLISAGIGLYYALTGGKQRTTQEFLMADRKMSAVPVAMSLMASFCSAIALLGQPAEVYRNGSEYWMLGFAYFLMLPPVALLYLPVFYQLKLTSCYEYLELRFSKPVRLVATVMYNIQMVLYMGIVLYAPALALNAVTGVDLWGTVLALGVICTFYTTVGGMKAVIWTDTFQTVVILAGQLAVLIQGSIDIGGFHKVWDIATSAKKVEFFDLDPNPLTRHTFWTLSVGGTVMMMALYAANQATVQRYLSVKSERAAKVTLLVTAPTLLFTLLLSCLIGLVMYARYADCDPKAMGKINSYDQLLPLFVMEIMRSLPGMPGLFVACIFSGALSTISSSLNSLAAVTLEDVIRPFTKDMSETKITWISKGLAFAYGVVCMAMAWVASQMGGVLQAALSVFGLVGGPLLGLFSLGMFCPCANAIGAFVGLLSGLAVSLWIGIGAFVSRYTAPAPPAPQVPMSCYSFASNSTIIWSRANETIQSTVSSLGMETTAAPTNVTTGTETFPVSSIYSLSYLWYSLVGAAVVIIIGLLVSFLTGCSRGRRLDPRTISPVCRWMCQCLPEQVAMETERRAEECQQLHDADNNQEHPSGVPKQVSEPSLAEIETSL</sequence>
<feature type="transmembrane region" description="Helical" evidence="15">
    <location>
        <begin position="237"/>
        <end position="256"/>
    </location>
</feature>
<evidence type="ECO:0000256" key="3">
    <source>
        <dbReference type="ARBA" id="ARBA00022448"/>
    </source>
</evidence>
<dbReference type="InterPro" id="IPR038377">
    <property type="entry name" value="Na/Glc_symporter_sf"/>
</dbReference>
<dbReference type="RefSeq" id="XP_019626760.1">
    <property type="nucleotide sequence ID" value="XM_019771201.1"/>
</dbReference>
<accession>A0A6P4YC89</accession>
<evidence type="ECO:0000256" key="4">
    <source>
        <dbReference type="ARBA" id="ARBA00022475"/>
    </source>
</evidence>
<dbReference type="AlphaFoldDB" id="A0A6P4YC89"/>
<dbReference type="PANTHER" id="PTHR42985">
    <property type="entry name" value="SODIUM-COUPLED MONOCARBOXYLATE TRANSPORTER"/>
    <property type="match status" value="1"/>
</dbReference>
<evidence type="ECO:0000313" key="16">
    <source>
        <dbReference type="Proteomes" id="UP000515135"/>
    </source>
</evidence>
<feature type="transmembrane region" description="Helical" evidence="15">
    <location>
        <begin position="277"/>
        <end position="300"/>
    </location>
</feature>
<evidence type="ECO:0000313" key="21">
    <source>
        <dbReference type="RefSeq" id="XP_019626758.1"/>
    </source>
</evidence>
<evidence type="ECO:0000313" key="20">
    <source>
        <dbReference type="RefSeq" id="XP_019626757.1"/>
    </source>
</evidence>
<dbReference type="RefSeq" id="XP_019626758.1">
    <property type="nucleotide sequence ID" value="XM_019771199.1"/>
</dbReference>
<evidence type="ECO:0000256" key="6">
    <source>
        <dbReference type="ARBA" id="ARBA00022989"/>
    </source>
</evidence>
<keyword evidence="8" id="KW-0406">Ion transport</keyword>
<dbReference type="GO" id="GO:0005886">
    <property type="term" value="C:plasma membrane"/>
    <property type="evidence" value="ECO:0007669"/>
    <property type="project" value="UniProtKB-SubCell"/>
</dbReference>
<keyword evidence="4" id="KW-1003">Cell membrane</keyword>
<evidence type="ECO:0000256" key="14">
    <source>
        <dbReference type="SAM" id="MobiDB-lite"/>
    </source>
</evidence>
<evidence type="ECO:0000256" key="7">
    <source>
        <dbReference type="ARBA" id="ARBA00023053"/>
    </source>
</evidence>
<feature type="transmembrane region" description="Helical" evidence="15">
    <location>
        <begin position="159"/>
        <end position="176"/>
    </location>
</feature>
<dbReference type="KEGG" id="bbel:109471827"/>
<keyword evidence="16" id="KW-1185">Reference proteome</keyword>
<keyword evidence="5 15" id="KW-0812">Transmembrane</keyword>
<dbReference type="RefSeq" id="XP_019626755.1">
    <property type="nucleotide sequence ID" value="XM_019771196.1"/>
</dbReference>
<evidence type="ECO:0000313" key="18">
    <source>
        <dbReference type="RefSeq" id="XP_019626755.1"/>
    </source>
</evidence>
<dbReference type="PROSITE" id="PS50283">
    <property type="entry name" value="NA_SOLUT_SYMP_3"/>
    <property type="match status" value="1"/>
</dbReference>
<evidence type="ECO:0000256" key="12">
    <source>
        <dbReference type="ARBA" id="ARBA00036099"/>
    </source>
</evidence>
<dbReference type="PANTHER" id="PTHR42985:SF2">
    <property type="entry name" value="SODIUM-DEPENDENT MULTIVITAMIN TRANSPORTER"/>
    <property type="match status" value="1"/>
</dbReference>
<dbReference type="RefSeq" id="XP_019626756.1">
    <property type="nucleotide sequence ID" value="XM_019771197.1"/>
</dbReference>
<feature type="transmembrane region" description="Helical" evidence="15">
    <location>
        <begin position="337"/>
        <end position="360"/>
    </location>
</feature>
<evidence type="ECO:0000313" key="23">
    <source>
        <dbReference type="RefSeq" id="XP_019626760.1"/>
    </source>
</evidence>
<keyword evidence="11" id="KW-0739">Sodium transport</keyword>
<evidence type="ECO:0000256" key="8">
    <source>
        <dbReference type="ARBA" id="ARBA00023065"/>
    </source>
</evidence>
<keyword evidence="3" id="KW-0813">Transport</keyword>
<evidence type="ECO:0000256" key="10">
    <source>
        <dbReference type="ARBA" id="ARBA00023180"/>
    </source>
</evidence>
<feature type="transmembrane region" description="Helical" evidence="15">
    <location>
        <begin position="380"/>
        <end position="400"/>
    </location>
</feature>
<feature type="transmembrane region" description="Helical" evidence="15">
    <location>
        <begin position="406"/>
        <end position="425"/>
    </location>
</feature>
<dbReference type="RefSeq" id="XP_019626754.1">
    <property type="nucleotide sequence ID" value="XM_019771195.1"/>
</dbReference>
<evidence type="ECO:0000313" key="24">
    <source>
        <dbReference type="RefSeq" id="XP_019626761.1"/>
    </source>
</evidence>
<comment type="similarity">
    <text evidence="2 13">Belongs to the sodium:solute symporter (SSF) (TC 2.A.21) family.</text>
</comment>
<dbReference type="GeneID" id="109471827"/>
<keyword evidence="6 15" id="KW-1133">Transmembrane helix</keyword>
<dbReference type="RefSeq" id="XP_019626759.1">
    <property type="nucleotide sequence ID" value="XM_019771200.1"/>
</dbReference>
<evidence type="ECO:0000256" key="9">
    <source>
        <dbReference type="ARBA" id="ARBA00023136"/>
    </source>
</evidence>
<evidence type="ECO:0000313" key="17">
    <source>
        <dbReference type="RefSeq" id="XP_019626754.1"/>
    </source>
</evidence>
<dbReference type="NCBIfam" id="TIGR00813">
    <property type="entry name" value="sss"/>
    <property type="match status" value="1"/>
</dbReference>
<feature type="transmembrane region" description="Helical" evidence="15">
    <location>
        <begin position="51"/>
        <end position="70"/>
    </location>
</feature>
<evidence type="ECO:0000256" key="1">
    <source>
        <dbReference type="ARBA" id="ARBA00004651"/>
    </source>
</evidence>
<dbReference type="RefSeq" id="XP_019626761.1">
    <property type="nucleotide sequence ID" value="XM_019771202.1"/>
</dbReference>
<dbReference type="Pfam" id="PF00474">
    <property type="entry name" value="SSF"/>
    <property type="match status" value="1"/>
</dbReference>
<feature type="region of interest" description="Disordered" evidence="14">
    <location>
        <begin position="586"/>
        <end position="622"/>
    </location>
</feature>
<dbReference type="InterPro" id="IPR018212">
    <property type="entry name" value="Na/solute_symporter_CS"/>
</dbReference>
<evidence type="ECO:0000256" key="11">
    <source>
        <dbReference type="ARBA" id="ARBA00023201"/>
    </source>
</evidence>
<name>A0A6P4YC89_BRABE</name>
<dbReference type="GO" id="GO:0015293">
    <property type="term" value="F:symporter activity"/>
    <property type="evidence" value="ECO:0007669"/>
    <property type="project" value="TreeGrafter"/>
</dbReference>